<feature type="transmembrane region" description="Helical" evidence="9">
    <location>
        <begin position="16"/>
        <end position="38"/>
    </location>
</feature>
<dbReference type="RefSeq" id="WP_167163767.1">
    <property type="nucleotide sequence ID" value="NZ_BAAAOO010000018.1"/>
</dbReference>
<dbReference type="Gene3D" id="1.10.3720.10">
    <property type="entry name" value="MetI-like"/>
    <property type="match status" value="1"/>
</dbReference>
<dbReference type="NCBIfam" id="TIGR01726">
    <property type="entry name" value="HEQRo_perm_3TM"/>
    <property type="match status" value="1"/>
</dbReference>
<dbReference type="PROSITE" id="PS50928">
    <property type="entry name" value="ABC_TM1"/>
    <property type="match status" value="1"/>
</dbReference>
<evidence type="ECO:0000256" key="3">
    <source>
        <dbReference type="ARBA" id="ARBA00022448"/>
    </source>
</evidence>
<dbReference type="SUPFAM" id="SSF161098">
    <property type="entry name" value="MetI-like"/>
    <property type="match status" value="1"/>
</dbReference>
<dbReference type="CDD" id="cd06261">
    <property type="entry name" value="TM_PBP2"/>
    <property type="match status" value="1"/>
</dbReference>
<evidence type="ECO:0000256" key="4">
    <source>
        <dbReference type="ARBA" id="ARBA00022475"/>
    </source>
</evidence>
<dbReference type="InterPro" id="IPR000515">
    <property type="entry name" value="MetI-like"/>
</dbReference>
<keyword evidence="7 9" id="KW-1133">Transmembrane helix</keyword>
<keyword evidence="6" id="KW-0029">Amino-acid transport</keyword>
<comment type="subcellular location">
    <subcellularLocation>
        <location evidence="1 9">Cell membrane</location>
        <topology evidence="1 9">Multi-pass membrane protein</topology>
    </subcellularLocation>
</comment>
<dbReference type="EMBL" id="JAAMOZ010000001">
    <property type="protein sequence ID" value="NIH55415.1"/>
    <property type="molecule type" value="Genomic_DNA"/>
</dbReference>
<dbReference type="Proteomes" id="UP000749311">
    <property type="component" value="Unassembled WGS sequence"/>
</dbReference>
<comment type="similarity">
    <text evidence="2">Belongs to the binding-protein-dependent transport system permease family. HisMQ subfamily.</text>
</comment>
<evidence type="ECO:0000256" key="1">
    <source>
        <dbReference type="ARBA" id="ARBA00004651"/>
    </source>
</evidence>
<evidence type="ECO:0000256" key="5">
    <source>
        <dbReference type="ARBA" id="ARBA00022692"/>
    </source>
</evidence>
<name>A0ABX0SAI3_9ACTN</name>
<evidence type="ECO:0000256" key="2">
    <source>
        <dbReference type="ARBA" id="ARBA00010072"/>
    </source>
</evidence>
<gene>
    <name evidence="11" type="ORF">FB473_000060</name>
</gene>
<dbReference type="InterPro" id="IPR035906">
    <property type="entry name" value="MetI-like_sf"/>
</dbReference>
<keyword evidence="5 9" id="KW-0812">Transmembrane</keyword>
<dbReference type="InterPro" id="IPR010065">
    <property type="entry name" value="AA_ABC_transptr_permease_3TM"/>
</dbReference>
<evidence type="ECO:0000256" key="8">
    <source>
        <dbReference type="ARBA" id="ARBA00023136"/>
    </source>
</evidence>
<evidence type="ECO:0000256" key="7">
    <source>
        <dbReference type="ARBA" id="ARBA00022989"/>
    </source>
</evidence>
<organism evidence="11 12">
    <name type="scientific">Brooklawnia cerclae</name>
    <dbReference type="NCBI Taxonomy" id="349934"/>
    <lineage>
        <taxon>Bacteria</taxon>
        <taxon>Bacillati</taxon>
        <taxon>Actinomycetota</taxon>
        <taxon>Actinomycetes</taxon>
        <taxon>Propionibacteriales</taxon>
        <taxon>Propionibacteriaceae</taxon>
        <taxon>Brooklawnia</taxon>
    </lineage>
</organism>
<evidence type="ECO:0000256" key="9">
    <source>
        <dbReference type="RuleBase" id="RU363032"/>
    </source>
</evidence>
<reference evidence="11 12" key="1">
    <citation type="submission" date="2020-02" db="EMBL/GenBank/DDBJ databases">
        <title>Sequencing the genomes of 1000 actinobacteria strains.</title>
        <authorList>
            <person name="Klenk H.-P."/>
        </authorList>
    </citation>
    <scope>NUCLEOTIDE SEQUENCE [LARGE SCALE GENOMIC DNA]</scope>
    <source>
        <strain evidence="11 12">DSM 19609</strain>
    </source>
</reference>
<feature type="domain" description="ABC transmembrane type-1" evidence="10">
    <location>
        <begin position="14"/>
        <end position="206"/>
    </location>
</feature>
<sequence>MDLIELLPAFWVGFKMTLLLLVISGTASLVFGTIITAMRISPIGSLRVFATVWTEIGRNTPLTLVFYFFVFVVPFFGLRWDWNFYTILAICALTYYTSPFVAEALRSGINGVPVGQAEAARSIGLGFGQTVSLVVLPQAFRMTIPPLINVFIALTKNSSVAGGFFVVDLFASTRTLANGHGDLVIPILIIAAAFYLVITVPLGLLAARLEKKLVVQR</sequence>
<dbReference type="Pfam" id="PF00528">
    <property type="entry name" value="BPD_transp_1"/>
    <property type="match status" value="1"/>
</dbReference>
<keyword evidence="8 9" id="KW-0472">Membrane</keyword>
<feature type="transmembrane region" description="Helical" evidence="9">
    <location>
        <begin position="84"/>
        <end position="102"/>
    </location>
</feature>
<dbReference type="PANTHER" id="PTHR30614:SF37">
    <property type="entry name" value="AMINO-ACID ABC TRANSPORTER PERMEASE PROTEIN YHDX-RELATED"/>
    <property type="match status" value="1"/>
</dbReference>
<protein>
    <submittedName>
        <fullName evidence="11">Glutamate transport system permease protein</fullName>
    </submittedName>
</protein>
<feature type="transmembrane region" description="Helical" evidence="9">
    <location>
        <begin position="183"/>
        <end position="207"/>
    </location>
</feature>
<evidence type="ECO:0000313" key="12">
    <source>
        <dbReference type="Proteomes" id="UP000749311"/>
    </source>
</evidence>
<evidence type="ECO:0000256" key="6">
    <source>
        <dbReference type="ARBA" id="ARBA00022970"/>
    </source>
</evidence>
<keyword evidence="12" id="KW-1185">Reference proteome</keyword>
<feature type="transmembrane region" description="Helical" evidence="9">
    <location>
        <begin position="147"/>
        <end position="171"/>
    </location>
</feature>
<feature type="transmembrane region" description="Helical" evidence="9">
    <location>
        <begin position="59"/>
        <end position="78"/>
    </location>
</feature>
<accession>A0ABX0SAI3</accession>
<evidence type="ECO:0000259" key="10">
    <source>
        <dbReference type="PROSITE" id="PS50928"/>
    </source>
</evidence>
<dbReference type="PANTHER" id="PTHR30614">
    <property type="entry name" value="MEMBRANE COMPONENT OF AMINO ACID ABC TRANSPORTER"/>
    <property type="match status" value="1"/>
</dbReference>
<proteinExistence type="inferred from homology"/>
<comment type="caution">
    <text evidence="11">The sequence shown here is derived from an EMBL/GenBank/DDBJ whole genome shotgun (WGS) entry which is preliminary data.</text>
</comment>
<keyword evidence="3 9" id="KW-0813">Transport</keyword>
<dbReference type="InterPro" id="IPR043429">
    <property type="entry name" value="ArtM/GltK/GlnP/TcyL/YhdX-like"/>
</dbReference>
<keyword evidence="4" id="KW-1003">Cell membrane</keyword>
<evidence type="ECO:0000313" key="11">
    <source>
        <dbReference type="EMBL" id="NIH55415.1"/>
    </source>
</evidence>